<dbReference type="InterPro" id="IPR019793">
    <property type="entry name" value="Peroxidases_heam-ligand_BS"/>
</dbReference>
<dbReference type="Pfam" id="PF01764">
    <property type="entry name" value="Lipase_3"/>
    <property type="match status" value="1"/>
</dbReference>
<dbReference type="EMBL" id="CP010836">
    <property type="protein sequence ID" value="AJP70952.1"/>
    <property type="molecule type" value="Genomic_DNA"/>
</dbReference>
<dbReference type="Proteomes" id="UP000032300">
    <property type="component" value="Chromosome"/>
</dbReference>
<evidence type="ECO:0000313" key="3">
    <source>
        <dbReference type="Proteomes" id="UP000032300"/>
    </source>
</evidence>
<dbReference type="PROSITE" id="PS00435">
    <property type="entry name" value="PEROXIDASE_1"/>
    <property type="match status" value="1"/>
</dbReference>
<organism evidence="2 3">
    <name type="scientific">Sphingomonas hengshuiensis</name>
    <dbReference type="NCBI Taxonomy" id="1609977"/>
    <lineage>
        <taxon>Bacteria</taxon>
        <taxon>Pseudomonadati</taxon>
        <taxon>Pseudomonadota</taxon>
        <taxon>Alphaproteobacteria</taxon>
        <taxon>Sphingomonadales</taxon>
        <taxon>Sphingomonadaceae</taxon>
        <taxon>Sphingomonas</taxon>
    </lineage>
</organism>
<name>A0A7U5CUP1_9SPHN</name>
<accession>A0A7U5CUP1</accession>
<dbReference type="KEGG" id="sphi:TS85_02610"/>
<sequence length="377" mass="39654">MSGYDIYQQIFGISMKICGAANTQGTPATLAPIVTAKLTALFKAFAPNDQWDIVWGPAVWQAPGSKAADQTLAVCYNQTSNLYQIAIAATNPSSRFDILVEDLDVAPVLMQPLPGDPSVRISAGNHAAMDVLLKMVPLSGQAGSGQTLVQFLTAQTPRADAQLVVAGHSLGGGLTPLLAYSLLKQGAFGTRWASLSTYPTAAPTVADKAFAAAFKAAFPPTDAGTPTRAQFNAVLYNGLDIVPHAWATASTPQLGDITASTQPGAMFLTSAAVAVAVGGLRLEALAMVDYVSPYITVPSSQLFPGKQQIAEIETIKQFESELLYQHIGAYIDAFGLGSLVDTSEMEQEIGVPLMPLLLRAATRMEAAEAVREPEPAE</sequence>
<feature type="domain" description="Fungal lipase-type" evidence="1">
    <location>
        <begin position="118"/>
        <end position="245"/>
    </location>
</feature>
<dbReference type="Gene3D" id="3.40.50.1820">
    <property type="entry name" value="alpha/beta hydrolase"/>
    <property type="match status" value="1"/>
</dbReference>
<evidence type="ECO:0000313" key="2">
    <source>
        <dbReference type="EMBL" id="AJP70952.1"/>
    </source>
</evidence>
<dbReference type="RefSeq" id="WP_044330267.1">
    <property type="nucleotide sequence ID" value="NZ_CP010836.1"/>
</dbReference>
<dbReference type="AlphaFoldDB" id="A0A7U5CUP1"/>
<reference evidence="2 3" key="2">
    <citation type="submission" date="2015-02" db="EMBL/GenBank/DDBJ databases">
        <title>The complete genome of Sphingomonas hengshuiensis sp. WHSC-8 isolated from soil of Hengshui Lake.</title>
        <authorList>
            <person name="Wei S."/>
            <person name="Guo J."/>
            <person name="Su C."/>
            <person name="Wu R."/>
            <person name="Zhang Z."/>
            <person name="Liang K."/>
            <person name="Li H."/>
            <person name="Wang T."/>
            <person name="Liu H."/>
            <person name="Zhang C."/>
            <person name="Li Z."/>
            <person name="Wang Q."/>
            <person name="Meng J."/>
        </authorList>
    </citation>
    <scope>NUCLEOTIDE SEQUENCE [LARGE SCALE GENOMIC DNA]</scope>
    <source>
        <strain evidence="2 3">WHSC-8</strain>
    </source>
</reference>
<proteinExistence type="predicted"/>
<dbReference type="InterPro" id="IPR029058">
    <property type="entry name" value="AB_hydrolase_fold"/>
</dbReference>
<dbReference type="GO" id="GO:0006629">
    <property type="term" value="P:lipid metabolic process"/>
    <property type="evidence" value="ECO:0007669"/>
    <property type="project" value="InterPro"/>
</dbReference>
<evidence type="ECO:0000259" key="1">
    <source>
        <dbReference type="Pfam" id="PF01764"/>
    </source>
</evidence>
<dbReference type="OrthoDB" id="5522031at2"/>
<keyword evidence="3" id="KW-1185">Reference proteome</keyword>
<protein>
    <recommendedName>
        <fullName evidence="1">Fungal lipase-type domain-containing protein</fullName>
    </recommendedName>
</protein>
<dbReference type="InterPro" id="IPR002921">
    <property type="entry name" value="Fungal_lipase-type"/>
</dbReference>
<dbReference type="SUPFAM" id="SSF53474">
    <property type="entry name" value="alpha/beta-Hydrolases"/>
    <property type="match status" value="1"/>
</dbReference>
<gene>
    <name evidence="2" type="ORF">TS85_02610</name>
</gene>
<reference evidence="2 3" key="1">
    <citation type="journal article" date="2015" name="Int. J. Syst. Evol. Microbiol.">
        <title>Sphingomonas hengshuiensis sp. nov., isolated from lake wetland.</title>
        <authorList>
            <person name="Wei S."/>
            <person name="Wang T."/>
            <person name="Liu H."/>
            <person name="Zhang C."/>
            <person name="Guo J."/>
            <person name="Wang Q."/>
            <person name="Liang K."/>
            <person name="Zhang Z."/>
        </authorList>
    </citation>
    <scope>NUCLEOTIDE SEQUENCE [LARGE SCALE GENOMIC DNA]</scope>
    <source>
        <strain evidence="2 3">WHSC-8</strain>
    </source>
</reference>